<comment type="caution">
    <text evidence="1">The sequence shown here is derived from an EMBL/GenBank/DDBJ whole genome shotgun (WGS) entry which is preliminary data.</text>
</comment>
<dbReference type="AlphaFoldDB" id="A0A2A5MG40"/>
<accession>A0A2A5MG40</accession>
<dbReference type="Proteomes" id="UP000217648">
    <property type="component" value="Unassembled WGS sequence"/>
</dbReference>
<sequence length="35" mass="3808">MVKFDTAHENETGYSLVLASVSGNPHHITETGFCD</sequence>
<reference evidence="1 2" key="1">
    <citation type="submission" date="2017-09" db="EMBL/GenBank/DDBJ databases">
        <title>Mdr eskape-Ghana.</title>
        <authorList>
            <person name="Agyepong N."/>
            <person name="Janice J."/>
            <person name="Samuelsen O."/>
            <person name="Owusu-Ofori A."/>
            <person name="Sundsfjord A."/>
            <person name="Essack S."/>
            <person name="Pedersen T."/>
        </authorList>
    </citation>
    <scope>NUCLEOTIDE SEQUENCE [LARGE SCALE GENOMIC DNA]</scope>
    <source>
        <strain evidence="1 2">46</strain>
    </source>
</reference>
<dbReference type="EMBL" id="NXHG01000013">
    <property type="protein sequence ID" value="PCM59858.1"/>
    <property type="molecule type" value="Genomic_DNA"/>
</dbReference>
<evidence type="ECO:0000313" key="2">
    <source>
        <dbReference type="Proteomes" id="UP000217648"/>
    </source>
</evidence>
<organism evidence="1 2">
    <name type="scientific">Klebsiella quasipneumoniae</name>
    <dbReference type="NCBI Taxonomy" id="1463165"/>
    <lineage>
        <taxon>Bacteria</taxon>
        <taxon>Pseudomonadati</taxon>
        <taxon>Pseudomonadota</taxon>
        <taxon>Gammaproteobacteria</taxon>
        <taxon>Enterobacterales</taxon>
        <taxon>Enterobacteriaceae</taxon>
        <taxon>Klebsiella/Raoultella group</taxon>
        <taxon>Klebsiella</taxon>
        <taxon>Klebsiella pneumoniae complex</taxon>
    </lineage>
</organism>
<name>A0A2A5MG40_9ENTR</name>
<gene>
    <name evidence="1" type="ORF">CP911_20195</name>
</gene>
<evidence type="ECO:0000313" key="1">
    <source>
        <dbReference type="EMBL" id="PCM59858.1"/>
    </source>
</evidence>
<protein>
    <submittedName>
        <fullName evidence="1">Uncharacterized protein</fullName>
    </submittedName>
</protein>
<proteinExistence type="predicted"/>